<dbReference type="AlphaFoldDB" id="A0A2T7NIZ5"/>
<dbReference type="InterPro" id="IPR012338">
    <property type="entry name" value="Beta-lactam/transpept-like"/>
</dbReference>
<gene>
    <name evidence="15" type="ORF">C0Q70_19318</name>
</gene>
<evidence type="ECO:0000256" key="10">
    <source>
        <dbReference type="ARBA" id="ARBA00023970"/>
    </source>
</evidence>
<evidence type="ECO:0000256" key="8">
    <source>
        <dbReference type="ARBA" id="ARBA00023929"/>
    </source>
</evidence>
<dbReference type="NCBIfam" id="NF006054">
    <property type="entry name" value="PRK08202.1"/>
    <property type="match status" value="1"/>
</dbReference>
<evidence type="ECO:0000256" key="5">
    <source>
        <dbReference type="ARBA" id="ARBA00022676"/>
    </source>
</evidence>
<dbReference type="PANTHER" id="PTHR11904">
    <property type="entry name" value="METHYLTHIOADENOSINE/PURINE NUCLEOSIDE PHOSPHORYLASE"/>
    <property type="match status" value="1"/>
</dbReference>
<evidence type="ECO:0000256" key="4">
    <source>
        <dbReference type="ARBA" id="ARBA00013834"/>
    </source>
</evidence>
<dbReference type="FunFam" id="3.40.50.1580:FF:000004">
    <property type="entry name" value="Purine nucleoside phosphorylase"/>
    <property type="match status" value="1"/>
</dbReference>
<evidence type="ECO:0000256" key="12">
    <source>
        <dbReference type="ARBA" id="ARBA00033072"/>
    </source>
</evidence>
<dbReference type="GO" id="GO:0005737">
    <property type="term" value="C:cytoplasm"/>
    <property type="evidence" value="ECO:0007669"/>
    <property type="project" value="TreeGrafter"/>
</dbReference>
<dbReference type="NCBIfam" id="TIGR01697">
    <property type="entry name" value="PNPH-PUNA-XAPA"/>
    <property type="match status" value="1"/>
</dbReference>
<dbReference type="InterPro" id="IPR035994">
    <property type="entry name" value="Nucleoside_phosphorylase_sf"/>
</dbReference>
<dbReference type="UniPathway" id="UPA00606"/>
<dbReference type="InterPro" id="IPR011270">
    <property type="entry name" value="Pur_Nuc_Pase_Ino/Guo-sp"/>
</dbReference>
<evidence type="ECO:0000256" key="6">
    <source>
        <dbReference type="ARBA" id="ARBA00022679"/>
    </source>
</evidence>
<dbReference type="InterPro" id="IPR001466">
    <property type="entry name" value="Beta-lactam-related"/>
</dbReference>
<evidence type="ECO:0000256" key="2">
    <source>
        <dbReference type="ARBA" id="ARBA00006751"/>
    </source>
</evidence>
<evidence type="ECO:0000256" key="3">
    <source>
        <dbReference type="ARBA" id="ARBA00011886"/>
    </source>
</evidence>
<dbReference type="EC" id="2.4.2.1" evidence="3"/>
<dbReference type="NCBIfam" id="TIGR01700">
    <property type="entry name" value="PNPH"/>
    <property type="match status" value="1"/>
</dbReference>
<dbReference type="SUPFAM" id="SSF53167">
    <property type="entry name" value="Purine and uridine phosphorylases"/>
    <property type="match status" value="1"/>
</dbReference>
<keyword evidence="5" id="KW-0328">Glycosyltransferase</keyword>
<dbReference type="STRING" id="400727.A0A2T7NIZ5"/>
<reference evidence="15 16" key="1">
    <citation type="submission" date="2018-04" db="EMBL/GenBank/DDBJ databases">
        <title>The genome of golden apple snail Pomacea canaliculata provides insight into stress tolerance and invasive adaptation.</title>
        <authorList>
            <person name="Liu C."/>
            <person name="Liu B."/>
            <person name="Ren Y."/>
            <person name="Zhang Y."/>
            <person name="Wang H."/>
            <person name="Li S."/>
            <person name="Jiang F."/>
            <person name="Yin L."/>
            <person name="Zhang G."/>
            <person name="Qian W."/>
            <person name="Fan W."/>
        </authorList>
    </citation>
    <scope>NUCLEOTIDE SEQUENCE [LARGE SCALE GENOMIC DNA]</scope>
    <source>
        <strain evidence="15">SZHN2017</strain>
        <tissue evidence="15">Muscle</tissue>
    </source>
</reference>
<dbReference type="Gene3D" id="3.40.710.10">
    <property type="entry name" value="DD-peptidase/beta-lactamase superfamily"/>
    <property type="match status" value="1"/>
</dbReference>
<comment type="catalytic activity">
    <reaction evidence="7">
        <text>inosine + phosphate = alpha-D-ribose 1-phosphate + hypoxanthine</text>
        <dbReference type="Rhea" id="RHEA:27646"/>
        <dbReference type="ChEBI" id="CHEBI:17368"/>
        <dbReference type="ChEBI" id="CHEBI:17596"/>
        <dbReference type="ChEBI" id="CHEBI:43474"/>
        <dbReference type="ChEBI" id="CHEBI:57720"/>
        <dbReference type="EC" id="2.4.2.1"/>
    </reaction>
</comment>
<comment type="catalytic activity">
    <reaction evidence="10">
        <text>guanosine + phosphate = alpha-D-ribose 1-phosphate + guanine</text>
        <dbReference type="Rhea" id="RHEA:13233"/>
        <dbReference type="ChEBI" id="CHEBI:16235"/>
        <dbReference type="ChEBI" id="CHEBI:16750"/>
        <dbReference type="ChEBI" id="CHEBI:43474"/>
        <dbReference type="ChEBI" id="CHEBI:57720"/>
        <dbReference type="EC" id="2.4.2.1"/>
    </reaction>
</comment>
<accession>A0A2T7NIZ5</accession>
<dbReference type="InterPro" id="IPR000845">
    <property type="entry name" value="Nucleoside_phosphorylase_d"/>
</dbReference>
<dbReference type="Gene3D" id="2.40.128.600">
    <property type="match status" value="1"/>
</dbReference>
<dbReference type="GO" id="GO:0004731">
    <property type="term" value="F:purine-nucleoside phosphorylase activity"/>
    <property type="evidence" value="ECO:0007669"/>
    <property type="project" value="UniProtKB-EC"/>
</dbReference>
<dbReference type="Pfam" id="PF01048">
    <property type="entry name" value="PNP_UDP_1"/>
    <property type="match status" value="1"/>
</dbReference>
<dbReference type="CDD" id="cd09009">
    <property type="entry name" value="PNP-EcPNPII_like"/>
    <property type="match status" value="1"/>
</dbReference>
<keyword evidence="16" id="KW-1185">Reference proteome</keyword>
<sequence length="954" mass="105492">MSEAQRSAQSIFAPAQGLANDWLEFFNARAVQPAAAAATEDDVRGPGQLDNSLHSVLTITTMTLATSGAKGAAMVTLLLVAMTVVCVPGAQPRSFTQTEIAQLDRFVMEVMRCARIPALSLSLVSDDDVVYEKGYGTANPTTRTPTTKDTVFCLGSFTQSFTSVLLADLLSRNENKTFETPLRDIMGSRIHLPGHYRADLVNLKDILSMRTGLSNMDIIATAVGVNRYRLMEQNLRFAPEVTSFRESYVFNEILFSLVEEAARALGGNTWYRLLRQHVFNRLGMENVAFVHMDAKENNKLASPVHSLNGKPVQVPMDAYKGQELVAAASSVCASASDMTRWMQFILSGGKKDDSQAKYSLTKDPEHFAGHLAPRDASTTRREEIMRVRRLQVMRRDVLQNTFQPVQPRPRGSTRLTGFSQPDIQVSYTRESNRYAFVSQEGSLPGYESLITLLVDRKAGVFTAFTGDGGARAYAAKTLINTFALDMLLQGNPWVDSTSVCHVMDTMTDMTRRSEPHPTRVSAMSEPIRPLEDYEGTYRHYGYGDVFIRRNGSELHLEYGELGRYILTPSSRNDTFIIQANSGPLWYTTNADEYRSKGPYLAFFDNRYNDPERRPETVTIPFFSSDIAPVFSKHPVRPVESEQEDVECDACANFISVPLILTAAMSTMVVSLRNHCTYDDLKKAADSILSKTKYRPKIGIICGSGLGHLGELVEDRIAIPYKDIPIFPISTVPGHEGKLIIGTLEGKAVVLMQGRSHTYEGYPTQKIAVPVRTMKLMGVEILFVTNAAGGINPGYAVGDLMIIKDHINIAGFAGINPLIGPNDDRFGVRFPPMSNAYDIELRNLAKKLGKEMGFESFLREGVYSMLVGPNFETVSECLLLRKLGSDATGMSTVPEVLTAKHAGMRVFGMSLITNKVVSEYDSEVMASHEEVLETGKKRSEDLQALVSAMVKNLKV</sequence>
<dbReference type="OrthoDB" id="10261782at2759"/>
<evidence type="ECO:0000313" key="15">
    <source>
        <dbReference type="EMBL" id="PVD21151.1"/>
    </source>
</evidence>
<evidence type="ECO:0000256" key="1">
    <source>
        <dbReference type="ARBA" id="ARBA00005058"/>
    </source>
</evidence>
<keyword evidence="6" id="KW-0808">Transferase</keyword>
<evidence type="ECO:0000256" key="11">
    <source>
        <dbReference type="ARBA" id="ARBA00031036"/>
    </source>
</evidence>
<dbReference type="PANTHER" id="PTHR11904:SF9">
    <property type="entry name" value="PURINE NUCLEOSIDE PHOSPHORYLASE-RELATED"/>
    <property type="match status" value="1"/>
</dbReference>
<evidence type="ECO:0000259" key="14">
    <source>
        <dbReference type="Pfam" id="PF01048"/>
    </source>
</evidence>
<comment type="caution">
    <text evidence="15">The sequence shown here is derived from an EMBL/GenBank/DDBJ whole genome shotgun (WGS) entry which is preliminary data.</text>
</comment>
<name>A0A2T7NIZ5_POMCA</name>
<dbReference type="SUPFAM" id="SSF56601">
    <property type="entry name" value="beta-lactamase/transpeptidase-like"/>
    <property type="match status" value="1"/>
</dbReference>
<evidence type="ECO:0000259" key="13">
    <source>
        <dbReference type="Pfam" id="PF00144"/>
    </source>
</evidence>
<feature type="domain" description="Beta-lactamase-related" evidence="13">
    <location>
        <begin position="104"/>
        <end position="357"/>
    </location>
</feature>
<evidence type="ECO:0000256" key="9">
    <source>
        <dbReference type="ARBA" id="ARBA00023950"/>
    </source>
</evidence>
<organism evidence="15 16">
    <name type="scientific">Pomacea canaliculata</name>
    <name type="common">Golden apple snail</name>
    <dbReference type="NCBI Taxonomy" id="400727"/>
    <lineage>
        <taxon>Eukaryota</taxon>
        <taxon>Metazoa</taxon>
        <taxon>Spiralia</taxon>
        <taxon>Lophotrochozoa</taxon>
        <taxon>Mollusca</taxon>
        <taxon>Gastropoda</taxon>
        <taxon>Caenogastropoda</taxon>
        <taxon>Architaenioglossa</taxon>
        <taxon>Ampullarioidea</taxon>
        <taxon>Ampullariidae</taxon>
        <taxon>Pomacea</taxon>
    </lineage>
</organism>
<feature type="domain" description="Nucleoside phosphorylase" evidence="14">
    <location>
        <begin position="696"/>
        <end position="950"/>
    </location>
</feature>
<comment type="pathway">
    <text evidence="1">Purine metabolism; purine nucleoside salvage.</text>
</comment>
<comment type="catalytic activity">
    <reaction evidence="8">
        <text>2'-deoxyguanosine + phosphate = 2-deoxy-alpha-D-ribose 1-phosphate + guanine</text>
        <dbReference type="Rhea" id="RHEA:27738"/>
        <dbReference type="ChEBI" id="CHEBI:16235"/>
        <dbReference type="ChEBI" id="CHEBI:17172"/>
        <dbReference type="ChEBI" id="CHEBI:43474"/>
        <dbReference type="ChEBI" id="CHEBI:57259"/>
        <dbReference type="EC" id="2.4.2.1"/>
    </reaction>
</comment>
<dbReference type="GO" id="GO:0009116">
    <property type="term" value="P:nucleoside metabolic process"/>
    <property type="evidence" value="ECO:0007669"/>
    <property type="project" value="InterPro"/>
</dbReference>
<dbReference type="EMBL" id="PZQS01000012">
    <property type="protein sequence ID" value="PVD21151.1"/>
    <property type="molecule type" value="Genomic_DNA"/>
</dbReference>
<comment type="catalytic activity">
    <reaction evidence="9">
        <text>2'-deoxyinosine + phosphate = 2-deoxy-alpha-D-ribose 1-phosphate + hypoxanthine</text>
        <dbReference type="Rhea" id="RHEA:27750"/>
        <dbReference type="ChEBI" id="CHEBI:17368"/>
        <dbReference type="ChEBI" id="CHEBI:28997"/>
        <dbReference type="ChEBI" id="CHEBI:43474"/>
        <dbReference type="ChEBI" id="CHEBI:57259"/>
        <dbReference type="EC" id="2.4.2.1"/>
    </reaction>
</comment>
<dbReference type="Pfam" id="PF00144">
    <property type="entry name" value="Beta-lactamase"/>
    <property type="match status" value="1"/>
</dbReference>
<dbReference type="InterPro" id="IPR011268">
    <property type="entry name" value="Purine_phosphorylase"/>
</dbReference>
<dbReference type="Proteomes" id="UP000245119">
    <property type="component" value="Linkage Group LG12"/>
</dbReference>
<evidence type="ECO:0000313" key="16">
    <source>
        <dbReference type="Proteomes" id="UP000245119"/>
    </source>
</evidence>
<evidence type="ECO:0000256" key="7">
    <source>
        <dbReference type="ARBA" id="ARBA00023918"/>
    </source>
</evidence>
<comment type="similarity">
    <text evidence="2">Belongs to the PNP/MTAP phosphorylase family.</text>
</comment>
<proteinExistence type="inferred from homology"/>
<dbReference type="Gene3D" id="3.40.50.1580">
    <property type="entry name" value="Nucleoside phosphorylase domain"/>
    <property type="match status" value="1"/>
</dbReference>
<protein>
    <recommendedName>
        <fullName evidence="4">Purine nucleoside phosphorylase</fullName>
        <ecNumber evidence="3">2.4.2.1</ecNumber>
    </recommendedName>
    <alternativeName>
        <fullName evidence="12">Inosine phosphorylase</fullName>
    </alternativeName>
    <alternativeName>
        <fullName evidence="11">Inosine-guanosine phosphorylase</fullName>
    </alternativeName>
</protein>